<evidence type="ECO:0000313" key="2">
    <source>
        <dbReference type="EMBL" id="NWY55474.1"/>
    </source>
</evidence>
<feature type="domain" description="Methyltransferase type 11" evidence="1">
    <location>
        <begin position="7"/>
        <end position="91"/>
    </location>
</feature>
<name>A0A7K7FDT8_CHIMN</name>
<dbReference type="OrthoDB" id="3647at2759"/>
<protein>
    <submittedName>
        <fullName evidence="2">MET27 protein</fullName>
    </submittedName>
</protein>
<evidence type="ECO:0000259" key="1">
    <source>
        <dbReference type="Pfam" id="PF08241"/>
    </source>
</evidence>
<feature type="non-terminal residue" evidence="2">
    <location>
        <position position="1"/>
    </location>
</feature>
<organism evidence="2 3">
    <name type="scientific">Chionis minor</name>
    <name type="common">Black-faced sheathbill</name>
    <dbReference type="NCBI Taxonomy" id="227182"/>
    <lineage>
        <taxon>Eukaryota</taxon>
        <taxon>Metazoa</taxon>
        <taxon>Chordata</taxon>
        <taxon>Craniata</taxon>
        <taxon>Vertebrata</taxon>
        <taxon>Euteleostomi</taxon>
        <taxon>Archelosauria</taxon>
        <taxon>Archosauria</taxon>
        <taxon>Dinosauria</taxon>
        <taxon>Saurischia</taxon>
        <taxon>Theropoda</taxon>
        <taxon>Coelurosauria</taxon>
        <taxon>Aves</taxon>
        <taxon>Neognathae</taxon>
        <taxon>Neoaves</taxon>
        <taxon>Charadriiformes</taxon>
        <taxon>Chionididae</taxon>
        <taxon>Chionis</taxon>
    </lineage>
</organism>
<dbReference type="EMBL" id="VZSF01004951">
    <property type="protein sequence ID" value="NWY55474.1"/>
    <property type="molecule type" value="Genomic_DNA"/>
</dbReference>
<proteinExistence type="predicted"/>
<comment type="caution">
    <text evidence="2">The sequence shown here is derived from an EMBL/GenBank/DDBJ whole genome shotgun (WGS) entry which is preliminary data.</text>
</comment>
<dbReference type="Pfam" id="PF08241">
    <property type="entry name" value="Methyltransf_11"/>
    <property type="match status" value="1"/>
</dbReference>
<dbReference type="SUPFAM" id="SSF53335">
    <property type="entry name" value="S-adenosyl-L-methionine-dependent methyltransferases"/>
    <property type="match status" value="1"/>
</dbReference>
<accession>A0A7K7FDT8</accession>
<feature type="non-terminal residue" evidence="2">
    <location>
        <position position="165"/>
    </location>
</feature>
<dbReference type="Gene3D" id="3.40.50.150">
    <property type="entry name" value="Vaccinia Virus protein VP39"/>
    <property type="match status" value="1"/>
</dbReference>
<dbReference type="InterPro" id="IPR013216">
    <property type="entry name" value="Methyltransf_11"/>
</dbReference>
<dbReference type="CDD" id="cd02440">
    <property type="entry name" value="AdoMet_MTases"/>
    <property type="match status" value="1"/>
</dbReference>
<evidence type="ECO:0000313" key="3">
    <source>
        <dbReference type="Proteomes" id="UP000557271"/>
    </source>
</evidence>
<dbReference type="Proteomes" id="UP000557271">
    <property type="component" value="Unassembled WGS sequence"/>
</dbReference>
<gene>
    <name evidence="2" type="primary">Mettl27</name>
    <name evidence="2" type="ORF">CHIMIN_R11847</name>
</gene>
<sequence length="165" mass="18095">ACPSVPLSPQLHRRGFRCMHGVDGSAGMLERARSTGLYRELRRCVLGREPLPAPAEHYDAVTLVGALGEGQVPCTALPELLRVTRPGGFLCLTTRSNPSNLRYKAELEAALEGLEERGAWQKVLAQEVERWERATSQEESTQGTGYISGVVYVYQKCPVPSLEQG</sequence>
<reference evidence="2 3" key="1">
    <citation type="submission" date="2019-09" db="EMBL/GenBank/DDBJ databases">
        <title>Bird 10,000 Genomes (B10K) Project - Family phase.</title>
        <authorList>
            <person name="Zhang G."/>
        </authorList>
    </citation>
    <scope>NUCLEOTIDE SEQUENCE [LARGE SCALE GENOMIC DNA]</scope>
    <source>
        <strain evidence="2">B10K-UC-030-51</strain>
    </source>
</reference>
<dbReference type="GO" id="GO:0008757">
    <property type="term" value="F:S-adenosylmethionine-dependent methyltransferase activity"/>
    <property type="evidence" value="ECO:0007669"/>
    <property type="project" value="InterPro"/>
</dbReference>
<dbReference type="AlphaFoldDB" id="A0A7K7FDT8"/>
<dbReference type="InterPro" id="IPR029063">
    <property type="entry name" value="SAM-dependent_MTases_sf"/>
</dbReference>
<keyword evidence="3" id="KW-1185">Reference proteome</keyword>